<sequence>MQVKKYIVLGILFVLPLTIYVFFASGTDLFKQLPVLTENVKETTAFTTSEGKPVMLHDKITVLSFLGTDPLSKKANAFNLTHKIYNKYAEFEDFQFVTIVPEGTEADVAILKNEISEIADTKRWVFGFGTPENIDRLFSSLQTDYMLASDSSTPFVFIIDKNKNLRGRTDDDDVGIMQGFDARNYSEINNKMDDDVKVVLAEYRLALKKNNSNRQI</sequence>
<name>A0ABW2MSR9_9FLAO</name>
<evidence type="ECO:0000313" key="2">
    <source>
        <dbReference type="EMBL" id="MFC7357967.1"/>
    </source>
</evidence>
<evidence type="ECO:0000256" key="1">
    <source>
        <dbReference type="SAM" id="Phobius"/>
    </source>
</evidence>
<keyword evidence="1" id="KW-1133">Transmembrane helix</keyword>
<gene>
    <name evidence="2" type="ORF">ACFQO1_09730</name>
</gene>
<keyword evidence="1" id="KW-0812">Transmembrane</keyword>
<keyword evidence="1" id="KW-0472">Membrane</keyword>
<comment type="caution">
    <text evidence="2">The sequence shown here is derived from an EMBL/GenBank/DDBJ whole genome shotgun (WGS) entry which is preliminary data.</text>
</comment>
<evidence type="ECO:0000313" key="3">
    <source>
        <dbReference type="Proteomes" id="UP001596415"/>
    </source>
</evidence>
<organism evidence="2 3">
    <name type="scientific">Jejudonia soesokkakensis</name>
    <dbReference type="NCBI Taxonomy" id="1323432"/>
    <lineage>
        <taxon>Bacteria</taxon>
        <taxon>Pseudomonadati</taxon>
        <taxon>Bacteroidota</taxon>
        <taxon>Flavobacteriia</taxon>
        <taxon>Flavobacteriales</taxon>
        <taxon>Flavobacteriaceae</taxon>
        <taxon>Jejudonia</taxon>
    </lineage>
</organism>
<proteinExistence type="predicted"/>
<reference evidence="3" key="1">
    <citation type="journal article" date="2019" name="Int. J. Syst. Evol. Microbiol.">
        <title>The Global Catalogue of Microorganisms (GCM) 10K type strain sequencing project: providing services to taxonomists for standard genome sequencing and annotation.</title>
        <authorList>
            <consortium name="The Broad Institute Genomics Platform"/>
            <consortium name="The Broad Institute Genome Sequencing Center for Infectious Disease"/>
            <person name="Wu L."/>
            <person name="Ma J."/>
        </authorList>
    </citation>
    <scope>NUCLEOTIDE SEQUENCE [LARGE SCALE GENOMIC DNA]</scope>
    <source>
        <strain evidence="3">CGMCC 1.16306</strain>
    </source>
</reference>
<dbReference type="Gene3D" id="3.40.30.10">
    <property type="entry name" value="Glutaredoxin"/>
    <property type="match status" value="1"/>
</dbReference>
<accession>A0ABW2MSR9</accession>
<protein>
    <submittedName>
        <fullName evidence="2">Uncharacterized protein</fullName>
    </submittedName>
</protein>
<keyword evidence="3" id="KW-1185">Reference proteome</keyword>
<feature type="transmembrane region" description="Helical" evidence="1">
    <location>
        <begin position="6"/>
        <end position="23"/>
    </location>
</feature>
<dbReference type="Proteomes" id="UP001596415">
    <property type="component" value="Unassembled WGS sequence"/>
</dbReference>
<dbReference type="RefSeq" id="WP_380217841.1">
    <property type="nucleotide sequence ID" value="NZ_JBHTBN010000004.1"/>
</dbReference>
<dbReference type="EMBL" id="JBHTBN010000004">
    <property type="protein sequence ID" value="MFC7357967.1"/>
    <property type="molecule type" value="Genomic_DNA"/>
</dbReference>